<keyword evidence="2" id="KW-1185">Reference proteome</keyword>
<protein>
    <submittedName>
        <fullName evidence="1">Uncharacterized protein</fullName>
    </submittedName>
</protein>
<evidence type="ECO:0000313" key="1">
    <source>
        <dbReference type="EMBL" id="TQD70512.1"/>
    </source>
</evidence>
<name>A0A540K9A5_MALBA</name>
<dbReference type="EMBL" id="VIEB01001777">
    <property type="protein sequence ID" value="TQD70512.1"/>
    <property type="molecule type" value="Genomic_DNA"/>
</dbReference>
<reference evidence="1 2" key="1">
    <citation type="journal article" date="2019" name="G3 (Bethesda)">
        <title>Sequencing of a Wild Apple (Malus baccata) Genome Unravels the Differences Between Cultivated and Wild Apple Species Regarding Disease Resistance and Cold Tolerance.</title>
        <authorList>
            <person name="Chen X."/>
        </authorList>
    </citation>
    <scope>NUCLEOTIDE SEQUENCE [LARGE SCALE GENOMIC DNA]</scope>
    <source>
        <strain evidence="2">cv. Shandingzi</strain>
        <tissue evidence="1">Leaves</tissue>
    </source>
</reference>
<dbReference type="AlphaFoldDB" id="A0A540K9A5"/>
<comment type="caution">
    <text evidence="1">The sequence shown here is derived from an EMBL/GenBank/DDBJ whole genome shotgun (WGS) entry which is preliminary data.</text>
</comment>
<accession>A0A540K9A5</accession>
<proteinExistence type="predicted"/>
<evidence type="ECO:0000313" key="2">
    <source>
        <dbReference type="Proteomes" id="UP000315295"/>
    </source>
</evidence>
<dbReference type="Proteomes" id="UP000315295">
    <property type="component" value="Unassembled WGS sequence"/>
</dbReference>
<sequence>MKKKRGRWEGCSGRREKWRYREKMRQRRDEVGGENKGAYEELRKIVVNFKSKKSRIHSGSADTVLPLLTNLGDRDSEAEAPTCFSALSKVLEQNTLLKIPLGIQKCVLKAESSSSGSEDYNEIFGSFHASRASSIPMLDVPAVDENKVFFDVRSSAFDYSEVFGGFNGLDFVVAYDDLADQSHGGSGGNSSDEA</sequence>
<organism evidence="1 2">
    <name type="scientific">Malus baccata</name>
    <name type="common">Siberian crab apple</name>
    <name type="synonym">Pyrus baccata</name>
    <dbReference type="NCBI Taxonomy" id="106549"/>
    <lineage>
        <taxon>Eukaryota</taxon>
        <taxon>Viridiplantae</taxon>
        <taxon>Streptophyta</taxon>
        <taxon>Embryophyta</taxon>
        <taxon>Tracheophyta</taxon>
        <taxon>Spermatophyta</taxon>
        <taxon>Magnoliopsida</taxon>
        <taxon>eudicotyledons</taxon>
        <taxon>Gunneridae</taxon>
        <taxon>Pentapetalae</taxon>
        <taxon>rosids</taxon>
        <taxon>fabids</taxon>
        <taxon>Rosales</taxon>
        <taxon>Rosaceae</taxon>
        <taxon>Amygdaloideae</taxon>
        <taxon>Maleae</taxon>
        <taxon>Malus</taxon>
    </lineage>
</organism>
<dbReference type="STRING" id="106549.A0A540K9A5"/>
<gene>
    <name evidence="1" type="ORF">C1H46_043954</name>
</gene>